<dbReference type="Pfam" id="PF25973">
    <property type="entry name" value="BSH_CzcB"/>
    <property type="match status" value="1"/>
</dbReference>
<evidence type="ECO:0000256" key="4">
    <source>
        <dbReference type="SAM" id="Phobius"/>
    </source>
</evidence>
<organism evidence="6 7">
    <name type="scientific">Shewanella mangrovi</name>
    <dbReference type="NCBI Taxonomy" id="1515746"/>
    <lineage>
        <taxon>Bacteria</taxon>
        <taxon>Pseudomonadati</taxon>
        <taxon>Pseudomonadota</taxon>
        <taxon>Gammaproteobacteria</taxon>
        <taxon>Alteromonadales</taxon>
        <taxon>Shewanellaceae</taxon>
        <taxon>Shewanella</taxon>
    </lineage>
</organism>
<dbReference type="SUPFAM" id="SSF111369">
    <property type="entry name" value="HlyD-like secretion proteins"/>
    <property type="match status" value="1"/>
</dbReference>
<dbReference type="Gene3D" id="1.10.287.470">
    <property type="entry name" value="Helix hairpin bin"/>
    <property type="match status" value="1"/>
</dbReference>
<dbReference type="NCBIfam" id="TIGR01730">
    <property type="entry name" value="RND_mfp"/>
    <property type="match status" value="1"/>
</dbReference>
<dbReference type="PANTHER" id="PTHR30469:SF12">
    <property type="entry name" value="MULTIDRUG RESISTANCE PROTEIN MDTA"/>
    <property type="match status" value="1"/>
</dbReference>
<keyword evidence="4" id="KW-1133">Transmembrane helix</keyword>
<dbReference type="GO" id="GO:0015562">
    <property type="term" value="F:efflux transmembrane transporter activity"/>
    <property type="evidence" value="ECO:0007669"/>
    <property type="project" value="TreeGrafter"/>
</dbReference>
<evidence type="ECO:0000256" key="3">
    <source>
        <dbReference type="SAM" id="MobiDB-lite"/>
    </source>
</evidence>
<feature type="coiled-coil region" evidence="2">
    <location>
        <begin position="156"/>
        <end position="183"/>
    </location>
</feature>
<dbReference type="Proteomes" id="UP000029264">
    <property type="component" value="Unassembled WGS sequence"/>
</dbReference>
<keyword evidence="4" id="KW-0472">Membrane</keyword>
<evidence type="ECO:0000259" key="5">
    <source>
        <dbReference type="Pfam" id="PF25973"/>
    </source>
</evidence>
<dbReference type="RefSeq" id="WP_037439071.1">
    <property type="nucleotide sequence ID" value="NZ_JPEO01000001.1"/>
</dbReference>
<dbReference type="STRING" id="1515746.HR45_01820"/>
<accession>A0A094JM79</accession>
<dbReference type="InterPro" id="IPR006143">
    <property type="entry name" value="RND_pump_MFP"/>
</dbReference>
<dbReference type="AlphaFoldDB" id="A0A094JM79"/>
<feature type="transmembrane region" description="Helical" evidence="4">
    <location>
        <begin position="6"/>
        <end position="26"/>
    </location>
</feature>
<evidence type="ECO:0000256" key="1">
    <source>
        <dbReference type="ARBA" id="ARBA00009477"/>
    </source>
</evidence>
<sequence length="402" mass="44525">MNLFLRRVLPPIAIVLLTIVLIVVLFKSMKPPEKKPEDETLPVVKVVTAEPQTVTLSLSSYGTVNPKYRTQLVSEVQGRIQQVAPQFVAGGMVKKGDELAVIEPFDYQAALKQAEANLAQAQASLEEERARGEVAKVDFKGFSGVPPELGLRKPQLKQEQANVKYAEAELDRARRNLERTVIRAPYDAIVSSRSVNLGQYVTVGTNLGELFDTDIAEVRLPLANKELAYLESVDNPYTEVTLTAQLAGKTVNWQAHIVRSEGVVDPDNRMVYLVAEVQDPYLRHTIAQTGQLALKFGSFVDAEIRGRTLSNVVKLPRYLVRNNKVAVVNDEDRIEMRSVKVVRTDLQDIYLQDSLSHGDRVAETTLVNMESGLKVKVAGEATPSSKANDEEQQHQLAKAGNE</sequence>
<feature type="domain" description="CzcB-like barrel-sandwich hybrid" evidence="5">
    <location>
        <begin position="71"/>
        <end position="207"/>
    </location>
</feature>
<dbReference type="EMBL" id="JPEO01000001">
    <property type="protein sequence ID" value="KFZ39159.1"/>
    <property type="molecule type" value="Genomic_DNA"/>
</dbReference>
<dbReference type="Gene3D" id="2.40.30.170">
    <property type="match status" value="1"/>
</dbReference>
<proteinExistence type="inferred from homology"/>
<name>A0A094JM79_9GAMM</name>
<evidence type="ECO:0000313" key="7">
    <source>
        <dbReference type="Proteomes" id="UP000029264"/>
    </source>
</evidence>
<keyword evidence="2" id="KW-0175">Coiled coil</keyword>
<keyword evidence="7" id="KW-1185">Reference proteome</keyword>
<reference evidence="6 7" key="1">
    <citation type="submission" date="2014-06" db="EMBL/GenBank/DDBJ databases">
        <title>Shewanella sp. YQH10.</title>
        <authorList>
            <person name="Liu Y."/>
            <person name="Zeng R."/>
        </authorList>
    </citation>
    <scope>NUCLEOTIDE SEQUENCE [LARGE SCALE GENOMIC DNA]</scope>
    <source>
        <strain evidence="6 7">YQH10</strain>
    </source>
</reference>
<dbReference type="InterPro" id="IPR058647">
    <property type="entry name" value="BSH_CzcB-like"/>
</dbReference>
<dbReference type="GO" id="GO:1990281">
    <property type="term" value="C:efflux pump complex"/>
    <property type="evidence" value="ECO:0007669"/>
    <property type="project" value="TreeGrafter"/>
</dbReference>
<feature type="region of interest" description="Disordered" evidence="3">
    <location>
        <begin position="380"/>
        <end position="402"/>
    </location>
</feature>
<dbReference type="OrthoDB" id="5730196at2"/>
<dbReference type="eggNOG" id="COG0845">
    <property type="taxonomic scope" value="Bacteria"/>
</dbReference>
<dbReference type="Gene3D" id="2.40.50.100">
    <property type="match status" value="1"/>
</dbReference>
<comment type="caution">
    <text evidence="6">The sequence shown here is derived from an EMBL/GenBank/DDBJ whole genome shotgun (WGS) entry which is preliminary data.</text>
</comment>
<dbReference type="PANTHER" id="PTHR30469">
    <property type="entry name" value="MULTIDRUG RESISTANCE PROTEIN MDTA"/>
    <property type="match status" value="1"/>
</dbReference>
<comment type="similarity">
    <text evidence="1">Belongs to the membrane fusion protein (MFP) (TC 8.A.1) family.</text>
</comment>
<protein>
    <submittedName>
        <fullName evidence="6">RND transporter MFP subunit</fullName>
    </submittedName>
</protein>
<gene>
    <name evidence="6" type="ORF">HR45_01820</name>
</gene>
<dbReference type="Gene3D" id="2.40.420.20">
    <property type="match status" value="1"/>
</dbReference>
<evidence type="ECO:0000256" key="2">
    <source>
        <dbReference type="SAM" id="Coils"/>
    </source>
</evidence>
<keyword evidence="4" id="KW-0812">Transmembrane</keyword>
<evidence type="ECO:0000313" key="6">
    <source>
        <dbReference type="EMBL" id="KFZ39159.1"/>
    </source>
</evidence>